<evidence type="ECO:0000313" key="3">
    <source>
        <dbReference type="Proteomes" id="UP000324748"/>
    </source>
</evidence>
<evidence type="ECO:0000313" key="2">
    <source>
        <dbReference type="EMBL" id="KAA1092662.1"/>
    </source>
</evidence>
<evidence type="ECO:0000256" key="1">
    <source>
        <dbReference type="SAM" id="MobiDB-lite"/>
    </source>
</evidence>
<dbReference type="PANTHER" id="PTHR33050">
    <property type="entry name" value="REVERSE TRANSCRIPTASE DOMAIN-CONTAINING PROTEIN"/>
    <property type="match status" value="1"/>
</dbReference>
<accession>A0A5B0NV57</accession>
<proteinExistence type="predicted"/>
<organism evidence="2 3">
    <name type="scientific">Puccinia graminis f. sp. tritici</name>
    <dbReference type="NCBI Taxonomy" id="56615"/>
    <lineage>
        <taxon>Eukaryota</taxon>
        <taxon>Fungi</taxon>
        <taxon>Dikarya</taxon>
        <taxon>Basidiomycota</taxon>
        <taxon>Pucciniomycotina</taxon>
        <taxon>Pucciniomycetes</taxon>
        <taxon>Pucciniales</taxon>
        <taxon>Pucciniaceae</taxon>
        <taxon>Puccinia</taxon>
    </lineage>
</organism>
<gene>
    <name evidence="2" type="ORF">PGT21_010431</name>
</gene>
<name>A0A5B0NV57_PUCGR</name>
<dbReference type="InterPro" id="IPR052055">
    <property type="entry name" value="Hepadnavirus_pol/RT"/>
</dbReference>
<sequence>MVEKRSKSSRREDTETPVSKAPSDLAQSSAPSDPTHSSLLPELILPAENIAEQNSTGDGVDDQPDSPEARDEEFLTMLMHAPELSKETRDHVINNTNALPKDTADIEKEKSHIWAKAKEAQTAGDEILANVLLKAYGELGANHTRPATAGRTISASPVMITVEHKISTETEKEDGLIYAVGVVTNHQDIGFTPFFDENIKKLKAPLPLTIFDREWQKEALSVHLSARPSKSSEDKAYRGHPYDNEWTQTHSKWTNNHRIFHLTLRDVYNKKLFADKLLIHKMNCDTISDEYGFMTAFRYDMQVRANAFAHRVQSKDGAAIPDISVKQNLVAKRCYNDVRSAGETRWTDNYYAPGGSHAHIDPDTGRDRVLTRSTSHGGGNGHGGRHGNGRQGNAHMGNHNHRQNYFNDTHGYHQTYNNGFFDFERQNHSGGSNNPYPGRNYGQFRPEDNFHSSSSGHSDSRKRMRGYQGSNFTDGYVDKRSGGNKQSQEIKNHNVAEKKQSRDSFGMTENWPKGVRSEMDIGRWHKALTDANLLPELQGVLDGFIHGYDQGIHKHGIGALRWFTPENHSSAVLARDKIHASISQEVEAKRMFGLFTHEEVARQFSFFRTSPLGSVVNADGKMRPINDLSFPKKDLTIPSVNSFVNKSHFETTWDDFNIVAEFFRQNDGQFDLALFDWEKAYRQQRWASYANRSVSVA</sequence>
<dbReference type="Proteomes" id="UP000324748">
    <property type="component" value="Unassembled WGS sequence"/>
</dbReference>
<feature type="compositionally biased region" description="Basic and acidic residues" evidence="1">
    <location>
        <begin position="358"/>
        <end position="370"/>
    </location>
</feature>
<feature type="compositionally biased region" description="Basic and acidic residues" evidence="1">
    <location>
        <begin position="1"/>
        <end position="14"/>
    </location>
</feature>
<keyword evidence="3" id="KW-1185">Reference proteome</keyword>
<feature type="compositionally biased region" description="Basic and acidic residues" evidence="1">
    <location>
        <begin position="488"/>
        <end position="502"/>
    </location>
</feature>
<reference evidence="2 3" key="1">
    <citation type="submission" date="2019-05" db="EMBL/GenBank/DDBJ databases">
        <title>Emergence of the Ug99 lineage of the wheat stem rust pathogen through somatic hybridization.</title>
        <authorList>
            <person name="Li F."/>
            <person name="Upadhyaya N.M."/>
            <person name="Sperschneider J."/>
            <person name="Matny O."/>
            <person name="Nguyen-Phuc H."/>
            <person name="Mago R."/>
            <person name="Raley C."/>
            <person name="Miller M.E."/>
            <person name="Silverstein K.A.T."/>
            <person name="Henningsen E."/>
            <person name="Hirsch C.D."/>
            <person name="Visser B."/>
            <person name="Pretorius Z.A."/>
            <person name="Steffenson B.J."/>
            <person name="Schwessinger B."/>
            <person name="Dodds P.N."/>
            <person name="Figueroa M."/>
        </authorList>
    </citation>
    <scope>NUCLEOTIDE SEQUENCE [LARGE SCALE GENOMIC DNA]</scope>
    <source>
        <strain evidence="2">21-0</strain>
    </source>
</reference>
<dbReference type="OrthoDB" id="3255824at2759"/>
<dbReference type="EMBL" id="VSWC01000080">
    <property type="protein sequence ID" value="KAA1092662.1"/>
    <property type="molecule type" value="Genomic_DNA"/>
</dbReference>
<dbReference type="PANTHER" id="PTHR33050:SF7">
    <property type="entry name" value="RIBONUCLEASE H"/>
    <property type="match status" value="1"/>
</dbReference>
<feature type="compositionally biased region" description="Polar residues" evidence="1">
    <location>
        <begin position="403"/>
        <end position="418"/>
    </location>
</feature>
<feature type="compositionally biased region" description="Polar residues" evidence="1">
    <location>
        <begin position="25"/>
        <end position="38"/>
    </location>
</feature>
<comment type="caution">
    <text evidence="2">The sequence shown here is derived from an EMBL/GenBank/DDBJ whole genome shotgun (WGS) entry which is preliminary data.</text>
</comment>
<feature type="region of interest" description="Disordered" evidence="1">
    <location>
        <begin position="353"/>
        <end position="511"/>
    </location>
</feature>
<dbReference type="AlphaFoldDB" id="A0A5B0NV57"/>
<protein>
    <submittedName>
        <fullName evidence="2">Uncharacterized protein</fullName>
    </submittedName>
</protein>
<feature type="region of interest" description="Disordered" evidence="1">
    <location>
        <begin position="1"/>
        <end position="68"/>
    </location>
</feature>